<dbReference type="GO" id="GO:0008146">
    <property type="term" value="F:sulfotransferase activity"/>
    <property type="evidence" value="ECO:0007669"/>
    <property type="project" value="InterPro"/>
</dbReference>
<organism evidence="1 2">
    <name type="scientific">Candidatus Kerfeldbacteria bacterium CG15_BIG_FIL_POST_REV_8_21_14_020_45_12</name>
    <dbReference type="NCBI Taxonomy" id="2014247"/>
    <lineage>
        <taxon>Bacteria</taxon>
        <taxon>Candidatus Kerfeldiibacteriota</taxon>
    </lineage>
</organism>
<gene>
    <name evidence="1" type="ORF">COW24_00825</name>
</gene>
<accession>A0A2M7H500</accession>
<dbReference type="InterPro" id="IPR018011">
    <property type="entry name" value="Carb_sulfotrans_8-10"/>
</dbReference>
<evidence type="ECO:0008006" key="3">
    <source>
        <dbReference type="Google" id="ProtNLM"/>
    </source>
</evidence>
<name>A0A2M7H500_9BACT</name>
<dbReference type="PANTHER" id="PTHR12137:SF54">
    <property type="entry name" value="CARBOHYDRATE SULFOTRANSFERASE"/>
    <property type="match status" value="1"/>
</dbReference>
<dbReference type="GO" id="GO:0016020">
    <property type="term" value="C:membrane"/>
    <property type="evidence" value="ECO:0007669"/>
    <property type="project" value="InterPro"/>
</dbReference>
<dbReference type="Gene3D" id="3.40.50.300">
    <property type="entry name" value="P-loop containing nucleotide triphosphate hydrolases"/>
    <property type="match status" value="1"/>
</dbReference>
<evidence type="ECO:0000313" key="1">
    <source>
        <dbReference type="EMBL" id="PIW37308.1"/>
    </source>
</evidence>
<dbReference type="SUPFAM" id="SSF52540">
    <property type="entry name" value="P-loop containing nucleoside triphosphate hydrolases"/>
    <property type="match status" value="1"/>
</dbReference>
<dbReference type="PANTHER" id="PTHR12137">
    <property type="entry name" value="CARBOHYDRATE SULFOTRANSFERASE"/>
    <property type="match status" value="1"/>
</dbReference>
<dbReference type="InterPro" id="IPR027417">
    <property type="entry name" value="P-loop_NTPase"/>
</dbReference>
<dbReference type="EMBL" id="PFGC01000011">
    <property type="protein sequence ID" value="PIW37308.1"/>
    <property type="molecule type" value="Genomic_DNA"/>
</dbReference>
<sequence length="251" mass="29370">MIISHKFKFIFLKPRKVADTSVQVALAKHCGADDIITPTTAFTKGVDVDAYDDHARNFNGYFNHLRPSRVRQKVGQSAWDSYFKFSIVRNPWDMVVSRYFWNQKAPVVRKSPKQILAELRRDPLNIDKYGKLFFAIDRSLRGKNLAPEADFATFVKKLPHNISNTKYYFDWRGNPINDFVIRYEKLNEDYEQLCKKIGVPFEPLPQLKTKTRGARDYRELYTPELRDHIGKLFAKEIAFFGYTFDAPEPTE</sequence>
<evidence type="ECO:0000313" key="2">
    <source>
        <dbReference type="Proteomes" id="UP000230292"/>
    </source>
</evidence>
<proteinExistence type="predicted"/>
<dbReference type="AlphaFoldDB" id="A0A2M7H500"/>
<comment type="caution">
    <text evidence="1">The sequence shown here is derived from an EMBL/GenBank/DDBJ whole genome shotgun (WGS) entry which is preliminary data.</text>
</comment>
<dbReference type="Proteomes" id="UP000230292">
    <property type="component" value="Unassembled WGS sequence"/>
</dbReference>
<reference evidence="1 2" key="1">
    <citation type="submission" date="2017-09" db="EMBL/GenBank/DDBJ databases">
        <title>Depth-based differentiation of microbial function through sediment-hosted aquifers and enrichment of novel symbionts in the deep terrestrial subsurface.</title>
        <authorList>
            <person name="Probst A.J."/>
            <person name="Ladd B."/>
            <person name="Jarett J.K."/>
            <person name="Geller-Mcgrath D.E."/>
            <person name="Sieber C.M."/>
            <person name="Emerson J.B."/>
            <person name="Anantharaman K."/>
            <person name="Thomas B.C."/>
            <person name="Malmstrom R."/>
            <person name="Stieglmeier M."/>
            <person name="Klingl A."/>
            <person name="Woyke T."/>
            <person name="Ryan C.M."/>
            <person name="Banfield J.F."/>
        </authorList>
    </citation>
    <scope>NUCLEOTIDE SEQUENCE [LARGE SCALE GENOMIC DNA]</scope>
    <source>
        <strain evidence="1">CG15_BIG_FIL_POST_REV_8_21_14_020_45_12</strain>
    </source>
</reference>
<protein>
    <recommendedName>
        <fullName evidence="3">Sulfotransferase family protein</fullName>
    </recommendedName>
</protein>
<dbReference type="GO" id="GO:0016051">
    <property type="term" value="P:carbohydrate biosynthetic process"/>
    <property type="evidence" value="ECO:0007669"/>
    <property type="project" value="InterPro"/>
</dbReference>